<protein>
    <submittedName>
        <fullName evidence="2">Outer membrane beta-barrel protein</fullName>
    </submittedName>
</protein>
<keyword evidence="3" id="KW-1185">Reference proteome</keyword>
<dbReference type="EMBL" id="JAEHFX010000001">
    <property type="protein sequence ID" value="MBK0401464.1"/>
    <property type="molecule type" value="Genomic_DNA"/>
</dbReference>
<evidence type="ECO:0000313" key="3">
    <source>
        <dbReference type="Proteomes" id="UP000644147"/>
    </source>
</evidence>
<feature type="domain" description="Outer membrane protein beta-barrel" evidence="1">
    <location>
        <begin position="27"/>
        <end position="215"/>
    </location>
</feature>
<proteinExistence type="predicted"/>
<accession>A0ABS1BWG6</accession>
<gene>
    <name evidence="2" type="ORF">I5M27_00625</name>
</gene>
<organism evidence="2 3">
    <name type="scientific">Adhaeribacter terrigena</name>
    <dbReference type="NCBI Taxonomy" id="2793070"/>
    <lineage>
        <taxon>Bacteria</taxon>
        <taxon>Pseudomonadati</taxon>
        <taxon>Bacteroidota</taxon>
        <taxon>Cytophagia</taxon>
        <taxon>Cytophagales</taxon>
        <taxon>Hymenobacteraceae</taxon>
        <taxon>Adhaeribacter</taxon>
    </lineage>
</organism>
<dbReference type="Pfam" id="PF13568">
    <property type="entry name" value="OMP_b-brl_2"/>
    <property type="match status" value="1"/>
</dbReference>
<dbReference type="RefSeq" id="WP_200504097.1">
    <property type="nucleotide sequence ID" value="NZ_JAEHFX010000001.1"/>
</dbReference>
<dbReference type="InterPro" id="IPR011250">
    <property type="entry name" value="OMP/PagP_B-barrel"/>
</dbReference>
<sequence length="236" mass="26531">MKKLIFAFFTILSFETYSQTPEIKPLGKFAIGITFSPDYCYRTLNADASSKPIADMRDEEEIAKLGFTTGATLFYTLGSRVALESGLLFSDKGEKTRERKYNFTEPIVNAPVAGTHNYHYFYIDVPTKVNYYLTIGKMKAFVSAGTSTNIFLKEKRSSTYTYADGRTEDRTVVSKPGFSRVNLVALAGFGVDYTLTENLQIRVEPIYRRSITSIINAPIKGYLYSAGINFGVYMKL</sequence>
<evidence type="ECO:0000259" key="1">
    <source>
        <dbReference type="Pfam" id="PF13568"/>
    </source>
</evidence>
<comment type="caution">
    <text evidence="2">The sequence shown here is derived from an EMBL/GenBank/DDBJ whole genome shotgun (WGS) entry which is preliminary data.</text>
</comment>
<evidence type="ECO:0000313" key="2">
    <source>
        <dbReference type="EMBL" id="MBK0401464.1"/>
    </source>
</evidence>
<dbReference type="InterPro" id="IPR025665">
    <property type="entry name" value="Beta-barrel_OMP_2"/>
</dbReference>
<reference evidence="2 3" key="1">
    <citation type="submission" date="2020-12" db="EMBL/GenBank/DDBJ databases">
        <title>Bacterial novel species Adhaeribacter sp. BT258 isolated from soil.</title>
        <authorList>
            <person name="Jung H.-Y."/>
        </authorList>
    </citation>
    <scope>NUCLEOTIDE SEQUENCE [LARGE SCALE GENOMIC DNA]</scope>
    <source>
        <strain evidence="2 3">BT258</strain>
    </source>
</reference>
<dbReference type="SUPFAM" id="SSF56925">
    <property type="entry name" value="OMPA-like"/>
    <property type="match status" value="1"/>
</dbReference>
<name>A0ABS1BWG6_9BACT</name>
<dbReference type="Proteomes" id="UP000644147">
    <property type="component" value="Unassembled WGS sequence"/>
</dbReference>